<dbReference type="SMART" id="SM00387">
    <property type="entry name" value="HATPase_c"/>
    <property type="match status" value="1"/>
</dbReference>
<dbReference type="PROSITE" id="PS50885">
    <property type="entry name" value="HAMP"/>
    <property type="match status" value="1"/>
</dbReference>
<name>A0A1D9IFJ2_9BURK</name>
<protein>
    <recommendedName>
        <fullName evidence="14">Sensor protein</fullName>
        <ecNumber evidence="14">2.7.13.3</ecNumber>
    </recommendedName>
</protein>
<dbReference type="SMART" id="SM00304">
    <property type="entry name" value="HAMP"/>
    <property type="match status" value="1"/>
</dbReference>
<keyword evidence="10 14" id="KW-0067">ATP-binding</keyword>
<evidence type="ECO:0000256" key="4">
    <source>
        <dbReference type="ARBA" id="ARBA00022519"/>
    </source>
</evidence>
<dbReference type="EC" id="2.7.13.3" evidence="14"/>
<dbReference type="InterPro" id="IPR048590">
    <property type="entry name" value="CusS-like_sensor"/>
</dbReference>
<evidence type="ECO:0000256" key="14">
    <source>
        <dbReference type="RuleBase" id="RU364088"/>
    </source>
</evidence>
<dbReference type="PANTHER" id="PTHR45436">
    <property type="entry name" value="SENSOR HISTIDINE KINASE YKOH"/>
    <property type="match status" value="1"/>
</dbReference>
<evidence type="ECO:0000259" key="15">
    <source>
        <dbReference type="PROSITE" id="PS50109"/>
    </source>
</evidence>
<evidence type="ECO:0000256" key="2">
    <source>
        <dbReference type="ARBA" id="ARBA00004533"/>
    </source>
</evidence>
<dbReference type="InterPro" id="IPR036097">
    <property type="entry name" value="HisK_dim/P_sf"/>
</dbReference>
<dbReference type="SUPFAM" id="SSF47384">
    <property type="entry name" value="Homodimeric domain of signal transducing histidine kinase"/>
    <property type="match status" value="1"/>
</dbReference>
<dbReference type="InterPro" id="IPR050428">
    <property type="entry name" value="TCS_sensor_his_kinase"/>
</dbReference>
<evidence type="ECO:0000256" key="6">
    <source>
        <dbReference type="ARBA" id="ARBA00022679"/>
    </source>
</evidence>
<sequence length="481" mass="51913">MAAAGLRRRLHQSLTVRLALAYGLATVAILVGVGTYLTRGLAAQLEERDEGDLIGEVLVVRHLLREVGSVDEVRQDSHRFSDLALGHEGLILMVRTRQGETLINCNPRHEQVPPLRVLPAEATPEREDLQVWHPRNGVASSGIAALGRIGDSDEAVEIVVARDAGYRAVLMGAYQRRMLWATLCGAGVAAGLGWLLACRGLRPLRRMAKEASAVTTSRLATRLDTGRAPAELRDLADAFNGMLARLQDSFSRLSEFSADLAHDFRTPISNLIGQTQVTLAQPRAQQEYEMLLESNLEEYERLARMIENMLFLARADHAQVALDLRPLDARAEMEKVVDYFEAVAAERDLALELAGSGTVRADQTLLRRAVTNLVENALRHSPAGSRVGIEVASADQATRIRVTNGGAGISPQTLPHVFGRFYRGDPARSNSAGSTGLGLAIVDSIMRLHGGTVTASSSAGETVLELMFPYGAGAQAPRGGA</sequence>
<dbReference type="SUPFAM" id="SSF158472">
    <property type="entry name" value="HAMP domain-like"/>
    <property type="match status" value="1"/>
</dbReference>
<dbReference type="SUPFAM" id="SSF55874">
    <property type="entry name" value="ATPase domain of HSP90 chaperone/DNA topoisomerase II/histidine kinase"/>
    <property type="match status" value="1"/>
</dbReference>
<evidence type="ECO:0000256" key="5">
    <source>
        <dbReference type="ARBA" id="ARBA00022553"/>
    </source>
</evidence>
<dbReference type="Pfam" id="PF02518">
    <property type="entry name" value="HATPase_c"/>
    <property type="match status" value="1"/>
</dbReference>
<keyword evidence="18" id="KW-1185">Reference proteome</keyword>
<evidence type="ECO:0000256" key="10">
    <source>
        <dbReference type="ARBA" id="ARBA00022840"/>
    </source>
</evidence>
<dbReference type="InterPro" id="IPR003660">
    <property type="entry name" value="HAMP_dom"/>
</dbReference>
<feature type="domain" description="HAMP" evidence="16">
    <location>
        <begin position="198"/>
        <end position="251"/>
    </location>
</feature>
<evidence type="ECO:0000313" key="18">
    <source>
        <dbReference type="Proteomes" id="UP000177515"/>
    </source>
</evidence>
<feature type="transmembrane region" description="Helical" evidence="14">
    <location>
        <begin position="178"/>
        <end position="197"/>
    </location>
</feature>
<comment type="subcellular location">
    <subcellularLocation>
        <location evidence="2 14">Cell inner membrane</location>
    </subcellularLocation>
</comment>
<dbReference type="Pfam" id="PF21085">
    <property type="entry name" value="CusS"/>
    <property type="match status" value="1"/>
</dbReference>
<proteinExistence type="predicted"/>
<dbReference type="GO" id="GO:0016301">
    <property type="term" value="F:kinase activity"/>
    <property type="evidence" value="ECO:0007669"/>
    <property type="project" value="UniProtKB-KW"/>
</dbReference>
<feature type="transmembrane region" description="Helical" evidence="14">
    <location>
        <begin position="20"/>
        <end position="38"/>
    </location>
</feature>
<keyword evidence="11 14" id="KW-1133">Transmembrane helix</keyword>
<evidence type="ECO:0000256" key="7">
    <source>
        <dbReference type="ARBA" id="ARBA00022692"/>
    </source>
</evidence>
<dbReference type="SMART" id="SM00388">
    <property type="entry name" value="HisKA"/>
    <property type="match status" value="1"/>
</dbReference>
<dbReference type="Gene3D" id="1.10.287.130">
    <property type="match status" value="1"/>
</dbReference>
<reference evidence="17 18" key="1">
    <citation type="submission" date="2016-10" db="EMBL/GenBank/DDBJ databases">
        <title>Complete genome sequences of three Cupriavidus strains isolated from various Malaysian environments.</title>
        <authorList>
            <person name="Abdullah A.A.-A."/>
            <person name="Shafie N.A.H."/>
            <person name="Lau N.S."/>
        </authorList>
    </citation>
    <scope>NUCLEOTIDE SEQUENCE [LARGE SCALE GENOMIC DNA]</scope>
    <source>
        <strain evidence="17 18">USMAA1020</strain>
    </source>
</reference>
<evidence type="ECO:0000256" key="9">
    <source>
        <dbReference type="ARBA" id="ARBA00022777"/>
    </source>
</evidence>
<accession>A0A1D9IFJ2</accession>
<dbReference type="PANTHER" id="PTHR45436:SF3">
    <property type="entry name" value="SENSOR HISTIDINE KINASE HPRS"/>
    <property type="match status" value="1"/>
</dbReference>
<dbReference type="InterPro" id="IPR004358">
    <property type="entry name" value="Sig_transdc_His_kin-like_C"/>
</dbReference>
<keyword evidence="3 14" id="KW-1003">Cell membrane</keyword>
<dbReference type="PROSITE" id="PS50109">
    <property type="entry name" value="HIS_KIN"/>
    <property type="match status" value="1"/>
</dbReference>
<dbReference type="InterPro" id="IPR003594">
    <property type="entry name" value="HATPase_dom"/>
</dbReference>
<dbReference type="InterPro" id="IPR036890">
    <property type="entry name" value="HATPase_C_sf"/>
</dbReference>
<keyword evidence="13 14" id="KW-0472">Membrane</keyword>
<keyword evidence="12 14" id="KW-0902">Two-component regulatory system</keyword>
<keyword evidence="8 14" id="KW-0547">Nucleotide-binding</keyword>
<evidence type="ECO:0000256" key="11">
    <source>
        <dbReference type="ARBA" id="ARBA00022989"/>
    </source>
</evidence>
<dbReference type="CDD" id="cd00082">
    <property type="entry name" value="HisKA"/>
    <property type="match status" value="1"/>
</dbReference>
<dbReference type="NCBIfam" id="TIGR01386">
    <property type="entry name" value="cztS_silS_copS"/>
    <property type="match status" value="1"/>
</dbReference>
<evidence type="ECO:0000259" key="16">
    <source>
        <dbReference type="PROSITE" id="PS50885"/>
    </source>
</evidence>
<evidence type="ECO:0000313" key="17">
    <source>
        <dbReference type="EMBL" id="AOZ10864.1"/>
    </source>
</evidence>
<keyword evidence="7 14" id="KW-0812">Transmembrane</keyword>
<dbReference type="Pfam" id="PF00672">
    <property type="entry name" value="HAMP"/>
    <property type="match status" value="1"/>
</dbReference>
<feature type="domain" description="Histidine kinase" evidence="15">
    <location>
        <begin position="259"/>
        <end position="472"/>
    </location>
</feature>
<keyword evidence="9 14" id="KW-0418">Kinase</keyword>
<evidence type="ECO:0000256" key="1">
    <source>
        <dbReference type="ARBA" id="ARBA00000085"/>
    </source>
</evidence>
<evidence type="ECO:0000256" key="8">
    <source>
        <dbReference type="ARBA" id="ARBA00022741"/>
    </source>
</evidence>
<dbReference type="CDD" id="cd00075">
    <property type="entry name" value="HATPase"/>
    <property type="match status" value="1"/>
</dbReference>
<gene>
    <name evidence="17" type="ORF">BKK80_27610</name>
</gene>
<comment type="catalytic activity">
    <reaction evidence="1 14">
        <text>ATP + protein L-histidine = ADP + protein N-phospho-L-histidine.</text>
        <dbReference type="EC" id="2.7.13.3"/>
    </reaction>
</comment>
<dbReference type="InterPro" id="IPR003661">
    <property type="entry name" value="HisK_dim/P_dom"/>
</dbReference>
<comment type="function">
    <text evidence="14">Member of a two-component regulatory system.</text>
</comment>
<dbReference type="CDD" id="cd06225">
    <property type="entry name" value="HAMP"/>
    <property type="match status" value="1"/>
</dbReference>
<keyword evidence="4 14" id="KW-0997">Cell inner membrane</keyword>
<dbReference type="Pfam" id="PF00512">
    <property type="entry name" value="HisKA"/>
    <property type="match status" value="1"/>
</dbReference>
<evidence type="ECO:0000256" key="3">
    <source>
        <dbReference type="ARBA" id="ARBA00022475"/>
    </source>
</evidence>
<dbReference type="Gene3D" id="3.30.565.10">
    <property type="entry name" value="Histidine kinase-like ATPase, C-terminal domain"/>
    <property type="match status" value="1"/>
</dbReference>
<dbReference type="InterPro" id="IPR006290">
    <property type="entry name" value="CztS_silS_copS"/>
</dbReference>
<evidence type="ECO:0000256" key="13">
    <source>
        <dbReference type="ARBA" id="ARBA00023136"/>
    </source>
</evidence>
<organism evidence="17 18">
    <name type="scientific">Cupriavidus malaysiensis</name>
    <dbReference type="NCBI Taxonomy" id="367825"/>
    <lineage>
        <taxon>Bacteria</taxon>
        <taxon>Pseudomonadati</taxon>
        <taxon>Pseudomonadota</taxon>
        <taxon>Betaproteobacteria</taxon>
        <taxon>Burkholderiales</taxon>
        <taxon>Burkholderiaceae</taxon>
        <taxon>Cupriavidus</taxon>
    </lineage>
</organism>
<dbReference type="Gene3D" id="6.10.340.10">
    <property type="match status" value="1"/>
</dbReference>
<keyword evidence="5" id="KW-0597">Phosphoprotein</keyword>
<dbReference type="InterPro" id="IPR005467">
    <property type="entry name" value="His_kinase_dom"/>
</dbReference>
<evidence type="ECO:0000256" key="12">
    <source>
        <dbReference type="ARBA" id="ARBA00023012"/>
    </source>
</evidence>
<dbReference type="PRINTS" id="PR00344">
    <property type="entry name" value="BCTRLSENSOR"/>
</dbReference>
<dbReference type="Proteomes" id="UP000177515">
    <property type="component" value="Chromosome 2"/>
</dbReference>
<dbReference type="EMBL" id="CP017755">
    <property type="protein sequence ID" value="AOZ10864.1"/>
    <property type="molecule type" value="Genomic_DNA"/>
</dbReference>
<keyword evidence="6 14" id="KW-0808">Transferase</keyword>